<evidence type="ECO:0000256" key="1">
    <source>
        <dbReference type="ARBA" id="ARBA00004651"/>
    </source>
</evidence>
<feature type="compositionally biased region" description="Low complexity" evidence="7">
    <location>
        <begin position="536"/>
        <end position="555"/>
    </location>
</feature>
<organism evidence="11 12">
    <name type="scientific">Paeniglutamicibacter cryotolerans</name>
    <dbReference type="NCBI Taxonomy" id="670079"/>
    <lineage>
        <taxon>Bacteria</taxon>
        <taxon>Bacillati</taxon>
        <taxon>Actinomycetota</taxon>
        <taxon>Actinomycetes</taxon>
        <taxon>Micrococcales</taxon>
        <taxon>Micrococcaceae</taxon>
        <taxon>Paeniglutamicibacter</taxon>
    </lineage>
</organism>
<dbReference type="GO" id="GO:0005886">
    <property type="term" value="C:plasma membrane"/>
    <property type="evidence" value="ECO:0007669"/>
    <property type="project" value="UniProtKB-SubCell"/>
</dbReference>
<keyword evidence="6 8" id="KW-0472">Membrane</keyword>
<keyword evidence="12" id="KW-1185">Reference proteome</keyword>
<feature type="region of interest" description="Disordered" evidence="7">
    <location>
        <begin position="536"/>
        <end position="568"/>
    </location>
</feature>
<evidence type="ECO:0000256" key="8">
    <source>
        <dbReference type="SAM" id="Phobius"/>
    </source>
</evidence>
<dbReference type="InterPro" id="IPR027417">
    <property type="entry name" value="P-loop_NTPase"/>
</dbReference>
<dbReference type="EMBL" id="JACHVS010000002">
    <property type="protein sequence ID" value="MBB2996677.1"/>
    <property type="molecule type" value="Genomic_DNA"/>
</dbReference>
<keyword evidence="5 8" id="KW-1133">Transmembrane helix</keyword>
<reference evidence="11 12" key="1">
    <citation type="submission" date="2020-08" db="EMBL/GenBank/DDBJ databases">
        <title>Sequencing the genomes of 1000 actinobacteria strains.</title>
        <authorList>
            <person name="Klenk H.-P."/>
        </authorList>
    </citation>
    <scope>NUCLEOTIDE SEQUENCE [LARGE SCALE GENOMIC DNA]</scope>
    <source>
        <strain evidence="11 12">DSM 22826</strain>
    </source>
</reference>
<evidence type="ECO:0000259" key="9">
    <source>
        <dbReference type="PROSITE" id="PS50893"/>
    </source>
</evidence>
<dbReference type="GO" id="GO:0034775">
    <property type="term" value="P:glutathione transmembrane transport"/>
    <property type="evidence" value="ECO:0007669"/>
    <property type="project" value="InterPro"/>
</dbReference>
<evidence type="ECO:0000256" key="2">
    <source>
        <dbReference type="ARBA" id="ARBA00022692"/>
    </source>
</evidence>
<name>A0A839QLE3_9MICC</name>
<dbReference type="Gene3D" id="3.40.50.300">
    <property type="entry name" value="P-loop containing nucleotide triphosphate hydrolases"/>
    <property type="match status" value="2"/>
</dbReference>
<protein>
    <submittedName>
        <fullName evidence="11">ATP-binding cassette subfamily C protein CydCD</fullName>
    </submittedName>
</protein>
<feature type="transmembrane region" description="Helical" evidence="8">
    <location>
        <begin position="235"/>
        <end position="259"/>
    </location>
</feature>
<dbReference type="InterPro" id="IPR003593">
    <property type="entry name" value="AAA+_ATPase"/>
</dbReference>
<feature type="transmembrane region" description="Helical" evidence="8">
    <location>
        <begin position="129"/>
        <end position="149"/>
    </location>
</feature>
<dbReference type="NCBIfam" id="TIGR02868">
    <property type="entry name" value="CydC"/>
    <property type="match status" value="1"/>
</dbReference>
<dbReference type="CDD" id="cd18584">
    <property type="entry name" value="ABC_6TM_AarD_CydD"/>
    <property type="match status" value="1"/>
</dbReference>
<feature type="transmembrane region" description="Helical" evidence="8">
    <location>
        <begin position="814"/>
        <end position="837"/>
    </location>
</feature>
<feature type="domain" description="ABC transporter" evidence="9">
    <location>
        <begin position="331"/>
        <end position="560"/>
    </location>
</feature>
<sequence>MKPQLPEGPGGRRVAAGLVLLAALKAAGLILIADALATGIAQLAGGGTLSVRRLLVVGITGALARALAVWATALLSRRAGLGAKEQLRGRLLKSGLEGQPGVAGKLGHGALSALASRGLDALDEYYTKYLPALFAAAVIPLMLLVRILVADWVSALILTLTLPLVPAFMILIGLHTQDRVRVAAVGLDRLANQLMELAQGLPALIGLRRAGAKGRALERVTEDYRRATMGTLRTAFVSGLALELIATISVAVLAVFIGVRLVHGGMGLEAGLLALMLAPECFSPLRELGSAYHSAEDGSEALRRTREILASRETGETGENDELAPMDGIAVRAQGLRIGYRARPDVVVTEATFTLDVGGVLVLDAASGTGKSTLLNAVAGVLEHRGPDAEAVLTGMLRTGADTVGWISQHPAFSQDTAEDELRLHAGRRVDGAEVLAVLGSVNAGHLIGARLSDASPGELRRIAVARALLHLKDAPGPRLLVADEPTAHLDPVSAEAVRTALAALRGDTALLVASHDPVLAALLRRGEPASIVPATSTATSTSTTAHASATHPAPGTFSSTAAGDRTPAAGARSHWRMLRTLPWTGRQGMAVGIVLAALAALAAVGLTGVSGWLIVSASHQPPIMHLLVAIVAVRAFGIGRSVLRYAERLAVHDAVLRWAGTLRTRIWDALSTRPEHWGRMTRSGAALGRLVAEVDEVRDTVPRVLVPPASALLSWAAVSVGIGFWAPGALGVSIGLGVLAFVLLPPLVLAVEQRHSVELSAHRIALGERIPTILRASADLGAHGAVDRATGEFTAADARASTVLRRSARGAGLGQGASVLLCSLAAVAAVVAVGATGGSGEMAAVAGLLLLAMAEPLADAAVSASLVPQLDDGLRRIESSLGTGTAGIRAAAESVATAGRPGTAAAAPMGLRLQGVTLGWGRGNDVLSGIDARVLPGHWLAVTGPSGSGKSTLLAAMLGALAPRAGTLSVGDGGGWRRMSAGDAARIAWCPQEAHLFDSSVRRNLGLGREEADQPSDAELSEVLGAIGLGDWLASSPEGLDTRIGSGGHRLSGGQRQRLAVARALLARADVLLLDEPTAHLGQDESVELITDLRRALAGKAVVLVTHDRRLEAHADSVLRLDAAPRDTSPEWWGAAVRGTPVAAGAAAR</sequence>
<dbReference type="PROSITE" id="PS50893">
    <property type="entry name" value="ABC_TRANSPORTER_2"/>
    <property type="match status" value="2"/>
</dbReference>
<dbReference type="Proteomes" id="UP000523000">
    <property type="component" value="Unassembled WGS sequence"/>
</dbReference>
<keyword evidence="3" id="KW-0547">Nucleotide-binding</keyword>
<dbReference type="PROSITE" id="PS50929">
    <property type="entry name" value="ABC_TM1F"/>
    <property type="match status" value="2"/>
</dbReference>
<dbReference type="InterPro" id="IPR011527">
    <property type="entry name" value="ABC1_TM_dom"/>
</dbReference>
<keyword evidence="4 11" id="KW-0067">ATP-binding</keyword>
<dbReference type="Pfam" id="PF00664">
    <property type="entry name" value="ABC_membrane"/>
    <property type="match status" value="1"/>
</dbReference>
<feature type="domain" description="ABC transmembrane type-1" evidence="10">
    <location>
        <begin position="591"/>
        <end position="870"/>
    </location>
</feature>
<dbReference type="PROSITE" id="PS00211">
    <property type="entry name" value="ABC_TRANSPORTER_1"/>
    <property type="match status" value="1"/>
</dbReference>
<feature type="transmembrane region" description="Helical" evidence="8">
    <location>
        <begin position="705"/>
        <end position="727"/>
    </location>
</feature>
<dbReference type="InterPro" id="IPR039421">
    <property type="entry name" value="Type_1_exporter"/>
</dbReference>
<dbReference type="SMART" id="SM00382">
    <property type="entry name" value="AAA"/>
    <property type="match status" value="2"/>
</dbReference>
<dbReference type="PANTHER" id="PTHR24221">
    <property type="entry name" value="ATP-BINDING CASSETTE SUB-FAMILY B"/>
    <property type="match status" value="1"/>
</dbReference>
<evidence type="ECO:0000256" key="7">
    <source>
        <dbReference type="SAM" id="MobiDB-lite"/>
    </source>
</evidence>
<proteinExistence type="predicted"/>
<evidence type="ECO:0000313" key="12">
    <source>
        <dbReference type="Proteomes" id="UP000523000"/>
    </source>
</evidence>
<evidence type="ECO:0000256" key="3">
    <source>
        <dbReference type="ARBA" id="ARBA00022741"/>
    </source>
</evidence>
<dbReference type="InterPro" id="IPR003439">
    <property type="entry name" value="ABC_transporter-like_ATP-bd"/>
</dbReference>
<dbReference type="InterPro" id="IPR017871">
    <property type="entry name" value="ABC_transporter-like_CS"/>
</dbReference>
<dbReference type="AlphaFoldDB" id="A0A839QLE3"/>
<keyword evidence="2 8" id="KW-0812">Transmembrane</keyword>
<dbReference type="GO" id="GO:0016887">
    <property type="term" value="F:ATP hydrolysis activity"/>
    <property type="evidence" value="ECO:0007669"/>
    <property type="project" value="InterPro"/>
</dbReference>
<dbReference type="RefSeq" id="WP_183512238.1">
    <property type="nucleotide sequence ID" value="NZ_BAABGK010000033.1"/>
</dbReference>
<comment type="caution">
    <text evidence="11">The sequence shown here is derived from an EMBL/GenBank/DDBJ whole genome shotgun (WGS) entry which is preliminary data.</text>
</comment>
<dbReference type="InterPro" id="IPR014223">
    <property type="entry name" value="ABC_CydC/D"/>
</dbReference>
<evidence type="ECO:0000256" key="5">
    <source>
        <dbReference type="ARBA" id="ARBA00022989"/>
    </source>
</evidence>
<feature type="transmembrane region" description="Helical" evidence="8">
    <location>
        <begin position="53"/>
        <end position="75"/>
    </location>
</feature>
<dbReference type="SUPFAM" id="SSF52540">
    <property type="entry name" value="P-loop containing nucleoside triphosphate hydrolases"/>
    <property type="match status" value="2"/>
</dbReference>
<accession>A0A839QLE3</accession>
<evidence type="ECO:0000256" key="6">
    <source>
        <dbReference type="ARBA" id="ARBA00023136"/>
    </source>
</evidence>
<evidence type="ECO:0000259" key="10">
    <source>
        <dbReference type="PROSITE" id="PS50929"/>
    </source>
</evidence>
<feature type="transmembrane region" description="Helical" evidence="8">
    <location>
        <begin position="733"/>
        <end position="752"/>
    </location>
</feature>
<dbReference type="GO" id="GO:0034040">
    <property type="term" value="F:ATPase-coupled lipid transmembrane transporter activity"/>
    <property type="evidence" value="ECO:0007669"/>
    <property type="project" value="TreeGrafter"/>
</dbReference>
<comment type="subcellular location">
    <subcellularLocation>
        <location evidence="1">Cell membrane</location>
        <topology evidence="1">Multi-pass membrane protein</topology>
    </subcellularLocation>
</comment>
<dbReference type="Pfam" id="PF00005">
    <property type="entry name" value="ABC_tran"/>
    <property type="match status" value="2"/>
</dbReference>
<dbReference type="GO" id="GO:0045454">
    <property type="term" value="P:cell redox homeostasis"/>
    <property type="evidence" value="ECO:0007669"/>
    <property type="project" value="InterPro"/>
</dbReference>
<feature type="domain" description="ABC transporter" evidence="9">
    <location>
        <begin position="912"/>
        <end position="1149"/>
    </location>
</feature>
<gene>
    <name evidence="11" type="ORF">E9229_002924</name>
</gene>
<dbReference type="Gene3D" id="1.20.1560.10">
    <property type="entry name" value="ABC transporter type 1, transmembrane domain"/>
    <property type="match status" value="2"/>
</dbReference>
<dbReference type="GO" id="GO:0005524">
    <property type="term" value="F:ATP binding"/>
    <property type="evidence" value="ECO:0007669"/>
    <property type="project" value="UniProtKB-KW"/>
</dbReference>
<feature type="domain" description="ABC transmembrane type-1" evidence="10">
    <location>
        <begin position="14"/>
        <end position="297"/>
    </location>
</feature>
<dbReference type="PANTHER" id="PTHR24221:SF654">
    <property type="entry name" value="ATP-BINDING CASSETTE SUB-FAMILY B MEMBER 6"/>
    <property type="match status" value="1"/>
</dbReference>
<dbReference type="GO" id="GO:0140359">
    <property type="term" value="F:ABC-type transporter activity"/>
    <property type="evidence" value="ECO:0007669"/>
    <property type="project" value="InterPro"/>
</dbReference>
<evidence type="ECO:0000313" key="11">
    <source>
        <dbReference type="EMBL" id="MBB2996677.1"/>
    </source>
</evidence>
<feature type="transmembrane region" description="Helical" evidence="8">
    <location>
        <begin position="155"/>
        <end position="174"/>
    </location>
</feature>
<evidence type="ECO:0000256" key="4">
    <source>
        <dbReference type="ARBA" id="ARBA00022840"/>
    </source>
</evidence>
<dbReference type="InterPro" id="IPR036640">
    <property type="entry name" value="ABC1_TM_sf"/>
</dbReference>
<dbReference type="SUPFAM" id="SSF90123">
    <property type="entry name" value="ABC transporter transmembrane region"/>
    <property type="match status" value="2"/>
</dbReference>
<feature type="transmembrane region" description="Helical" evidence="8">
    <location>
        <begin position="590"/>
        <end position="618"/>
    </location>
</feature>